<feature type="domain" description="DUF4283" evidence="1">
    <location>
        <begin position="94"/>
        <end position="153"/>
    </location>
</feature>
<organism evidence="2 3">
    <name type="scientific">Lithocarpus litseifolius</name>
    <dbReference type="NCBI Taxonomy" id="425828"/>
    <lineage>
        <taxon>Eukaryota</taxon>
        <taxon>Viridiplantae</taxon>
        <taxon>Streptophyta</taxon>
        <taxon>Embryophyta</taxon>
        <taxon>Tracheophyta</taxon>
        <taxon>Spermatophyta</taxon>
        <taxon>Magnoliopsida</taxon>
        <taxon>eudicotyledons</taxon>
        <taxon>Gunneridae</taxon>
        <taxon>Pentapetalae</taxon>
        <taxon>rosids</taxon>
        <taxon>fabids</taxon>
        <taxon>Fagales</taxon>
        <taxon>Fagaceae</taxon>
        <taxon>Lithocarpus</taxon>
    </lineage>
</organism>
<dbReference type="InterPro" id="IPR025558">
    <property type="entry name" value="DUF4283"/>
</dbReference>
<gene>
    <name evidence="2" type="ORF">SO802_007149</name>
</gene>
<reference evidence="2 3" key="1">
    <citation type="submission" date="2024-01" db="EMBL/GenBank/DDBJ databases">
        <title>A telomere-to-telomere, gap-free genome of sweet tea (Lithocarpus litseifolius).</title>
        <authorList>
            <person name="Zhou J."/>
        </authorList>
    </citation>
    <scope>NUCLEOTIDE SEQUENCE [LARGE SCALE GENOMIC DNA]</scope>
    <source>
        <strain evidence="2">Zhou-2022a</strain>
        <tissue evidence="2">Leaf</tissue>
    </source>
</reference>
<comment type="caution">
    <text evidence="2">The sequence shown here is derived from an EMBL/GenBank/DDBJ whole genome shotgun (WGS) entry which is preliminary data.</text>
</comment>
<name>A0AAW2DNP2_9ROSI</name>
<protein>
    <recommendedName>
        <fullName evidence="1">DUF4283 domain-containing protein</fullName>
    </recommendedName>
</protein>
<dbReference type="AlphaFoldDB" id="A0AAW2DNP2"/>
<keyword evidence="3" id="KW-1185">Reference proteome</keyword>
<proteinExistence type="predicted"/>
<sequence>MAKDKVGSKRSHRRVVAVSGGVLVFFSKDTNLGTEVKCRDNLIGKIPGAFAHAFDFTDHMDIESQSENDDEDINELRKGLVAIKLSKYTKKRIRERWCKAVIVKLVGRLVSFSYMQSKLNQIWKPEGRMDIMDLSHGFFLVRFFSKEDLNFVLR</sequence>
<evidence type="ECO:0000313" key="2">
    <source>
        <dbReference type="EMBL" id="KAL0012041.1"/>
    </source>
</evidence>
<dbReference type="Proteomes" id="UP001459277">
    <property type="component" value="Unassembled WGS sequence"/>
</dbReference>
<dbReference type="EMBL" id="JAZDWU010000002">
    <property type="protein sequence ID" value="KAL0012041.1"/>
    <property type="molecule type" value="Genomic_DNA"/>
</dbReference>
<evidence type="ECO:0000313" key="3">
    <source>
        <dbReference type="Proteomes" id="UP001459277"/>
    </source>
</evidence>
<dbReference type="Pfam" id="PF14111">
    <property type="entry name" value="DUF4283"/>
    <property type="match status" value="1"/>
</dbReference>
<accession>A0AAW2DNP2</accession>
<evidence type="ECO:0000259" key="1">
    <source>
        <dbReference type="Pfam" id="PF14111"/>
    </source>
</evidence>